<feature type="domain" description="Pseudouridine synthase RsuA/RluA-like" evidence="1">
    <location>
        <begin position="175"/>
        <end position="312"/>
    </location>
</feature>
<dbReference type="GO" id="GO:0000455">
    <property type="term" value="P:enzyme-directed rRNA pseudouridine synthesis"/>
    <property type="evidence" value="ECO:0007669"/>
    <property type="project" value="TreeGrafter"/>
</dbReference>
<dbReference type="GO" id="GO:0009982">
    <property type="term" value="F:pseudouridine synthase activity"/>
    <property type="evidence" value="ECO:0007669"/>
    <property type="project" value="InterPro"/>
</dbReference>
<evidence type="ECO:0000313" key="2">
    <source>
        <dbReference type="EMBL" id="CAE8743788.1"/>
    </source>
</evidence>
<comment type="caution">
    <text evidence="2">The sequence shown here is derived from an EMBL/GenBank/DDBJ whole genome shotgun (WGS) entry which is preliminary data.</text>
</comment>
<dbReference type="AlphaFoldDB" id="A0A813M206"/>
<dbReference type="Gene3D" id="3.30.2350.10">
    <property type="entry name" value="Pseudouridine synthase"/>
    <property type="match status" value="1"/>
</dbReference>
<dbReference type="InterPro" id="IPR006145">
    <property type="entry name" value="PsdUridine_synth_RsuA/RluA"/>
</dbReference>
<gene>
    <name evidence="2" type="ORF">PGLA2088_LOCUS51585</name>
</gene>
<evidence type="ECO:0000313" key="3">
    <source>
        <dbReference type="Proteomes" id="UP000626109"/>
    </source>
</evidence>
<dbReference type="InterPro" id="IPR020103">
    <property type="entry name" value="PsdUridine_synth_cat_dom_sf"/>
</dbReference>
<dbReference type="InterPro" id="IPR050188">
    <property type="entry name" value="RluA_PseudoU_synthase"/>
</dbReference>
<dbReference type="CDD" id="cd02869">
    <property type="entry name" value="PseudoU_synth_RluA_like"/>
    <property type="match status" value="1"/>
</dbReference>
<name>A0A813M206_POLGL</name>
<accession>A0A813M206</accession>
<protein>
    <recommendedName>
        <fullName evidence="1">Pseudouridine synthase RsuA/RluA-like domain-containing protein</fullName>
    </recommendedName>
</protein>
<proteinExistence type="predicted"/>
<dbReference type="EMBL" id="CAJNNW010037676">
    <property type="protein sequence ID" value="CAE8743788.1"/>
    <property type="molecule type" value="Genomic_DNA"/>
</dbReference>
<dbReference type="GO" id="GO:0003723">
    <property type="term" value="F:RNA binding"/>
    <property type="evidence" value="ECO:0007669"/>
    <property type="project" value="InterPro"/>
</dbReference>
<sequence length="384" mass="41620">MPLVSAACSFEAPVTSGPNTIYLANVARHPATMSAVGAAVLDFAALESQIRVQTIPTEATESASLAISVLAIVGALADLHLLDTDFLQTAEQTLKSCASVLDGGADSVLPVETSADSWQLQMCSDSAPFPLIVQPRMCVLWKPPGWSVSISQSMQGLRRERSSDLTGKRLMTQWLSNNFGQRYRIATDSTETHGFVHRLDKDTSGALLWAPSYGGYYAAKLQFALGRVSKGYVCICCGHPSWNELPLMLEAPLLELDQGGFSHTVVAGHGQRACTEIKCIGYFTDAEGNEVSLVEIELHTGRTHQIRAHLSSEGHPLVSDHTYGGDVLPWCARMFLHCHRLCLDIGDGPLDAHVPLPTDLCQALQGLTPMDEPAQKLLDKWLKV</sequence>
<dbReference type="Proteomes" id="UP000626109">
    <property type="component" value="Unassembled WGS sequence"/>
</dbReference>
<dbReference type="Pfam" id="PF00849">
    <property type="entry name" value="PseudoU_synth_2"/>
    <property type="match status" value="1"/>
</dbReference>
<organism evidence="2 3">
    <name type="scientific">Polarella glacialis</name>
    <name type="common">Dinoflagellate</name>
    <dbReference type="NCBI Taxonomy" id="89957"/>
    <lineage>
        <taxon>Eukaryota</taxon>
        <taxon>Sar</taxon>
        <taxon>Alveolata</taxon>
        <taxon>Dinophyceae</taxon>
        <taxon>Suessiales</taxon>
        <taxon>Suessiaceae</taxon>
        <taxon>Polarella</taxon>
    </lineage>
</organism>
<dbReference type="PANTHER" id="PTHR21600">
    <property type="entry name" value="MITOCHONDRIAL RNA PSEUDOURIDINE SYNTHASE"/>
    <property type="match status" value="1"/>
</dbReference>
<reference evidence="2" key="1">
    <citation type="submission" date="2021-02" db="EMBL/GenBank/DDBJ databases">
        <authorList>
            <person name="Dougan E. K."/>
            <person name="Rhodes N."/>
            <person name="Thang M."/>
            <person name="Chan C."/>
        </authorList>
    </citation>
    <scope>NUCLEOTIDE SEQUENCE</scope>
</reference>
<dbReference type="PANTHER" id="PTHR21600:SF92">
    <property type="entry name" value="RIBOSOMAL LARGE SUBUNIT PSEUDOURIDINE SYNTHASE C"/>
    <property type="match status" value="1"/>
</dbReference>
<dbReference type="SUPFAM" id="SSF55120">
    <property type="entry name" value="Pseudouridine synthase"/>
    <property type="match status" value="1"/>
</dbReference>
<evidence type="ECO:0000259" key="1">
    <source>
        <dbReference type="Pfam" id="PF00849"/>
    </source>
</evidence>